<dbReference type="InterPro" id="IPR003779">
    <property type="entry name" value="CMD-like"/>
</dbReference>
<dbReference type="InterPro" id="IPR029032">
    <property type="entry name" value="AhpD-like"/>
</dbReference>
<dbReference type="STRING" id="885272.JonanDRAFT_1459"/>
<dbReference type="HOGENOM" id="CLU_137228_2_2_0"/>
<proteinExistence type="predicted"/>
<feature type="domain" description="Carboxymuconolactone decarboxylase-like" evidence="1">
    <location>
        <begin position="22"/>
        <end position="97"/>
    </location>
</feature>
<dbReference type="Gene3D" id="1.20.1290.10">
    <property type="entry name" value="AhpD-like"/>
    <property type="match status" value="1"/>
</dbReference>
<dbReference type="PANTHER" id="PTHR33930">
    <property type="entry name" value="ALKYL HYDROPEROXIDE REDUCTASE AHPD"/>
    <property type="match status" value="1"/>
</dbReference>
<dbReference type="SUPFAM" id="SSF69118">
    <property type="entry name" value="AhpD-like"/>
    <property type="match status" value="1"/>
</dbReference>
<dbReference type="GO" id="GO:0051920">
    <property type="term" value="F:peroxiredoxin activity"/>
    <property type="evidence" value="ECO:0007669"/>
    <property type="project" value="InterPro"/>
</dbReference>
<reference evidence="2 3" key="1">
    <citation type="submission" date="2011-11" db="EMBL/GenBank/DDBJ databases">
        <title>The Noncontiguous Finished genome of Jonquetella anthropi DSM 22815.</title>
        <authorList>
            <consortium name="US DOE Joint Genome Institute (JGI-PGF)"/>
            <person name="Lucas S."/>
            <person name="Copeland A."/>
            <person name="Lapidus A."/>
            <person name="Glavina del Rio T."/>
            <person name="Dalin E."/>
            <person name="Tice H."/>
            <person name="Bruce D."/>
            <person name="Goodwin L."/>
            <person name="Pitluck S."/>
            <person name="Peters L."/>
            <person name="Mikhailova N."/>
            <person name="Held B."/>
            <person name="Kyrpides N."/>
            <person name="Mavromatis K."/>
            <person name="Ivanova N."/>
            <person name="Markowitz V."/>
            <person name="Cheng J.-F."/>
            <person name="Hugenholtz P."/>
            <person name="Woyke T."/>
            <person name="Wu D."/>
            <person name="Gronow S."/>
            <person name="Wellnitz S."/>
            <person name="Brambilla E."/>
            <person name="Klenk H.-P."/>
            <person name="Eisen J.A."/>
        </authorList>
    </citation>
    <scope>NUCLEOTIDE SEQUENCE [LARGE SCALE GENOMIC DNA]</scope>
    <source>
        <strain evidence="2 3">DSM 22815</strain>
    </source>
</reference>
<keyword evidence="3" id="KW-1185">Reference proteome</keyword>
<sequence>MADNSEYQALCARSEALGKAAPDVMKAFGALHGAVVKEGALTVKTKELIALMISVIVKCHPCIQAHTRGCIAAGVTREELAEAIGVAVMMGGGPATAYGGIVLDLFDQLKK</sequence>
<protein>
    <submittedName>
        <fullName evidence="2">Alkylhydroperoxidase AhpD family core domain protein</fullName>
    </submittedName>
</protein>
<dbReference type="AlphaFoldDB" id="H0UIZ6"/>
<dbReference type="Proteomes" id="UP000003806">
    <property type="component" value="Chromosome"/>
</dbReference>
<keyword evidence="2" id="KW-0575">Peroxidase</keyword>
<keyword evidence="2" id="KW-0560">Oxidoreductase</keyword>
<evidence type="ECO:0000313" key="3">
    <source>
        <dbReference type="Proteomes" id="UP000003806"/>
    </source>
</evidence>
<organism evidence="2 3">
    <name type="scientific">Jonquetella anthropi DSM 22815</name>
    <dbReference type="NCBI Taxonomy" id="885272"/>
    <lineage>
        <taxon>Bacteria</taxon>
        <taxon>Thermotogati</taxon>
        <taxon>Synergistota</taxon>
        <taxon>Synergistia</taxon>
        <taxon>Synergistales</taxon>
        <taxon>Dethiosulfovibrionaceae</taxon>
        <taxon>Jonquetella</taxon>
    </lineage>
</organism>
<name>H0UIZ6_9BACT</name>
<evidence type="ECO:0000259" key="1">
    <source>
        <dbReference type="Pfam" id="PF02627"/>
    </source>
</evidence>
<gene>
    <name evidence="2" type="ORF">JonanDRAFT_1459</name>
</gene>
<dbReference type="PANTHER" id="PTHR33930:SF2">
    <property type="entry name" value="BLR3452 PROTEIN"/>
    <property type="match status" value="1"/>
</dbReference>
<dbReference type="OrthoDB" id="9806086at2"/>
<dbReference type="Pfam" id="PF02627">
    <property type="entry name" value="CMD"/>
    <property type="match status" value="1"/>
</dbReference>
<dbReference type="eggNOG" id="COG0599">
    <property type="taxonomic scope" value="Bacteria"/>
</dbReference>
<dbReference type="NCBIfam" id="TIGR00778">
    <property type="entry name" value="ahpD_dom"/>
    <property type="match status" value="1"/>
</dbReference>
<dbReference type="RefSeq" id="WP_008519582.1">
    <property type="nucleotide sequence ID" value="NZ_CM001376.1"/>
</dbReference>
<evidence type="ECO:0000313" key="2">
    <source>
        <dbReference type="EMBL" id="EHM13823.1"/>
    </source>
</evidence>
<dbReference type="EMBL" id="CM001376">
    <property type="protein sequence ID" value="EHM13823.1"/>
    <property type="molecule type" value="Genomic_DNA"/>
</dbReference>
<accession>H0UIZ6</accession>
<dbReference type="InterPro" id="IPR004675">
    <property type="entry name" value="AhpD_core"/>
</dbReference>